<organism evidence="4 5">
    <name type="scientific">Helicobacter cetorum (strain ATCC BAA-540 / CCUG 52418 / MIT 99-5656)</name>
    <dbReference type="NCBI Taxonomy" id="1163745"/>
    <lineage>
        <taxon>Bacteria</taxon>
        <taxon>Pseudomonadati</taxon>
        <taxon>Campylobacterota</taxon>
        <taxon>Epsilonproteobacteria</taxon>
        <taxon>Campylobacterales</taxon>
        <taxon>Helicobacteraceae</taxon>
        <taxon>Helicobacter</taxon>
    </lineage>
</organism>
<dbReference type="NCBIfam" id="TIGR00051">
    <property type="entry name" value="YbgC/FadM family acyl-CoA thioesterase"/>
    <property type="match status" value="1"/>
</dbReference>
<dbReference type="PANTHER" id="PTHR31793:SF37">
    <property type="entry name" value="ACYL-COA THIOESTER HYDROLASE YBGC"/>
    <property type="match status" value="1"/>
</dbReference>
<keyword evidence="5" id="KW-1185">Reference proteome</keyword>
<feature type="domain" description="Thioesterase" evidence="3">
    <location>
        <begin position="14"/>
        <end position="92"/>
    </location>
</feature>
<dbReference type="Pfam" id="PF03061">
    <property type="entry name" value="4HBT"/>
    <property type="match status" value="1"/>
</dbReference>
<name>I0EQX4_HELCM</name>
<dbReference type="EMBL" id="CP003481">
    <property type="protein sequence ID" value="AFI05343.1"/>
    <property type="molecule type" value="Genomic_DNA"/>
</dbReference>
<dbReference type="eggNOG" id="COG0824">
    <property type="taxonomic scope" value="Bacteria"/>
</dbReference>
<dbReference type="InterPro" id="IPR008272">
    <property type="entry name" value="HB-CoA_thioesterase_AS"/>
</dbReference>
<protein>
    <recommendedName>
        <fullName evidence="3">Thioesterase domain-containing protein</fullName>
    </recommendedName>
</protein>
<proteinExistence type="inferred from homology"/>
<dbReference type="GO" id="GO:0047617">
    <property type="term" value="F:fatty acyl-CoA hydrolase activity"/>
    <property type="evidence" value="ECO:0007669"/>
    <property type="project" value="TreeGrafter"/>
</dbReference>
<dbReference type="InterPro" id="IPR050563">
    <property type="entry name" value="4-hydroxybenzoyl-CoA_TE"/>
</dbReference>
<dbReference type="OrthoDB" id="9808429at2"/>
<dbReference type="Gene3D" id="3.10.129.10">
    <property type="entry name" value="Hotdog Thioesterase"/>
    <property type="match status" value="1"/>
</dbReference>
<dbReference type="InterPro" id="IPR029069">
    <property type="entry name" value="HotDog_dom_sf"/>
</dbReference>
<gene>
    <name evidence="4" type="ordered locus">HCD_01555</name>
</gene>
<dbReference type="KEGG" id="hcm:HCD_01555"/>
<dbReference type="AlphaFoldDB" id="I0EQX4"/>
<dbReference type="STRING" id="1163745.HCD_01555"/>
<dbReference type="CDD" id="cd00586">
    <property type="entry name" value="4HBT"/>
    <property type="match status" value="1"/>
</dbReference>
<dbReference type="PATRIC" id="fig|1163745.3.peg.330"/>
<dbReference type="InterPro" id="IPR006684">
    <property type="entry name" value="YbgC/YbaW"/>
</dbReference>
<evidence type="ECO:0000313" key="4">
    <source>
        <dbReference type="EMBL" id="AFI05343.1"/>
    </source>
</evidence>
<dbReference type="Proteomes" id="UP000005013">
    <property type="component" value="Chromosome"/>
</dbReference>
<evidence type="ECO:0000256" key="1">
    <source>
        <dbReference type="ARBA" id="ARBA00005953"/>
    </source>
</evidence>
<evidence type="ECO:0000256" key="2">
    <source>
        <dbReference type="ARBA" id="ARBA00022801"/>
    </source>
</evidence>
<sequence>MRFRVYYEDTDAEGVVYHANYLKYCERARSEIFFKETMLPENQDGVFIIRSLKADFFTPASLGQVLEVKTQIRELKKVSLVAFQEIYCVQNTSLEPIEPCKIFTLEIKFGFVHRIKHSPIAIPVVFKELLGAI</sequence>
<keyword evidence="2" id="KW-0378">Hydrolase</keyword>
<dbReference type="RefSeq" id="WP_014658870.1">
    <property type="nucleotide sequence ID" value="NC_017735.1"/>
</dbReference>
<evidence type="ECO:0000259" key="3">
    <source>
        <dbReference type="Pfam" id="PF03061"/>
    </source>
</evidence>
<dbReference type="InterPro" id="IPR006683">
    <property type="entry name" value="Thioestr_dom"/>
</dbReference>
<evidence type="ECO:0000313" key="5">
    <source>
        <dbReference type="Proteomes" id="UP000005013"/>
    </source>
</evidence>
<dbReference type="HOGENOM" id="CLU_101141_7_1_7"/>
<dbReference type="PANTHER" id="PTHR31793">
    <property type="entry name" value="4-HYDROXYBENZOYL-COA THIOESTERASE FAMILY MEMBER"/>
    <property type="match status" value="1"/>
</dbReference>
<reference evidence="4 5" key="1">
    <citation type="journal article" date="2013" name="PLoS ONE">
        <title>Sequence Divergence and Conservation in Genomes ofHelicobacter cetorum Strains from a Dolphin and a Whale.</title>
        <authorList>
            <person name="Kersulyte D."/>
            <person name="Rossi M."/>
            <person name="Berg D.E."/>
        </authorList>
    </citation>
    <scope>NUCLEOTIDE SEQUENCE [LARGE SCALE GENOMIC DNA]</scope>
    <source>
        <strain evidence="4 5">MIT 99-5656</strain>
    </source>
</reference>
<accession>I0EQX4</accession>
<dbReference type="PROSITE" id="PS01328">
    <property type="entry name" value="4HBCOA_THIOESTERASE"/>
    <property type="match status" value="1"/>
</dbReference>
<dbReference type="SUPFAM" id="SSF54637">
    <property type="entry name" value="Thioesterase/thiol ester dehydrase-isomerase"/>
    <property type="match status" value="1"/>
</dbReference>
<comment type="similarity">
    <text evidence="1">Belongs to the 4-hydroxybenzoyl-CoA thioesterase family.</text>
</comment>